<dbReference type="InterPro" id="IPR032675">
    <property type="entry name" value="LRR_dom_sf"/>
</dbReference>
<evidence type="ECO:0000313" key="3">
    <source>
        <dbReference type="Proteomes" id="UP000015104"/>
    </source>
</evidence>
<evidence type="ECO:0000259" key="1">
    <source>
        <dbReference type="PROSITE" id="PS50181"/>
    </source>
</evidence>
<feature type="domain" description="F-box" evidence="1">
    <location>
        <begin position="1"/>
        <end position="45"/>
    </location>
</feature>
<organism evidence="2 3">
    <name type="scientific">Tetranychus urticae</name>
    <name type="common">Two-spotted spider mite</name>
    <dbReference type="NCBI Taxonomy" id="32264"/>
    <lineage>
        <taxon>Eukaryota</taxon>
        <taxon>Metazoa</taxon>
        <taxon>Ecdysozoa</taxon>
        <taxon>Arthropoda</taxon>
        <taxon>Chelicerata</taxon>
        <taxon>Arachnida</taxon>
        <taxon>Acari</taxon>
        <taxon>Acariformes</taxon>
        <taxon>Trombidiformes</taxon>
        <taxon>Prostigmata</taxon>
        <taxon>Eleutherengona</taxon>
        <taxon>Raphignathae</taxon>
        <taxon>Tetranychoidea</taxon>
        <taxon>Tetranychidae</taxon>
        <taxon>Tetranychus</taxon>
    </lineage>
</organism>
<name>T1JZ68_TETUR</name>
<dbReference type="SUPFAM" id="SSF81383">
    <property type="entry name" value="F-box domain"/>
    <property type="match status" value="1"/>
</dbReference>
<keyword evidence="3" id="KW-1185">Reference proteome</keyword>
<accession>T1JZ68</accession>
<evidence type="ECO:0000313" key="2">
    <source>
        <dbReference type="EnsemblMetazoa" id="tetur03g02870.1"/>
    </source>
</evidence>
<reference evidence="3" key="1">
    <citation type="submission" date="2011-08" db="EMBL/GenBank/DDBJ databases">
        <authorList>
            <person name="Rombauts S."/>
        </authorList>
    </citation>
    <scope>NUCLEOTIDE SEQUENCE</scope>
    <source>
        <strain evidence="3">London</strain>
    </source>
</reference>
<dbReference type="SUPFAM" id="SSF52047">
    <property type="entry name" value="RNI-like"/>
    <property type="match status" value="1"/>
</dbReference>
<dbReference type="Gene3D" id="1.20.1280.50">
    <property type="match status" value="1"/>
</dbReference>
<protein>
    <recommendedName>
        <fullName evidence="1">F-box domain-containing protein</fullName>
    </recommendedName>
</protein>
<dbReference type="EMBL" id="CAEY01001117">
    <property type="status" value="NOT_ANNOTATED_CDS"/>
    <property type="molecule type" value="Genomic_DNA"/>
</dbReference>
<dbReference type="InterPro" id="IPR036047">
    <property type="entry name" value="F-box-like_dom_sf"/>
</dbReference>
<dbReference type="HOGENOM" id="CLU_029073_1_0_1"/>
<dbReference type="Gene3D" id="3.80.10.10">
    <property type="entry name" value="Ribonuclease Inhibitor"/>
    <property type="match status" value="1"/>
</dbReference>
<proteinExistence type="predicted"/>
<sequence>MNIDNLPDDCLLYIFNLFNRFETLLNCASVCERWKFLVFERFRNVKYLSDYCISGHFPTSTIFIGDDSRLKQTDILKWLPKLKINCFLKILAFGCLDLSCFSTLPVKGLLLVWYAVMTNVNLELPLIEMLAADYHNFFVNDIHGPKLKQLFIRRCRLSKFSRCAKHFPNLKRLHIEKFTGRPFKEKFYSGPVFEKLEILEMAFHTRLKPCAYYGFSLADHCQALKSAFHFIQDDKEFFINSGIKNHFLEDLVLQFEARQDWSVLRRILIKYPNLKHLAIVREHDTGISDENIPELLQLLAHITLIDLRNSEKVTEKSTEYIDWFCRHHNRSISFYYQKRTQITKKWPHLSTKRVLLGEGFDFMKHCFLMDYNTLPHLLVPIE</sequence>
<dbReference type="PROSITE" id="PS50181">
    <property type="entry name" value="FBOX"/>
    <property type="match status" value="1"/>
</dbReference>
<dbReference type="AlphaFoldDB" id="T1JZ68"/>
<dbReference type="InterPro" id="IPR001810">
    <property type="entry name" value="F-box_dom"/>
</dbReference>
<dbReference type="Proteomes" id="UP000015104">
    <property type="component" value="Unassembled WGS sequence"/>
</dbReference>
<reference evidence="2" key="2">
    <citation type="submission" date="2015-06" db="UniProtKB">
        <authorList>
            <consortium name="EnsemblMetazoa"/>
        </authorList>
    </citation>
    <scope>IDENTIFICATION</scope>
</reference>
<dbReference type="EnsemblMetazoa" id="tetur03g02870.1">
    <property type="protein sequence ID" value="tetur03g02870.1"/>
    <property type="gene ID" value="tetur03g02870"/>
</dbReference>
<dbReference type="Pfam" id="PF12937">
    <property type="entry name" value="F-box-like"/>
    <property type="match status" value="1"/>
</dbReference>